<dbReference type="Pfam" id="PF06013">
    <property type="entry name" value="WXG100"/>
    <property type="match status" value="1"/>
</dbReference>
<sequence>MTGPMQADVVAQAASAKTISGLADQAQALIGQLQGEVDATQAIWQGGGHAAFAVGSADIHAQLQKGQAAMQEVSFKLGKSGTGYGSTDDQNAASLGSTGL</sequence>
<dbReference type="AlphaFoldDB" id="A0A2S8BF91"/>
<dbReference type="Proteomes" id="UP000238296">
    <property type="component" value="Unassembled WGS sequence"/>
</dbReference>
<reference evidence="2 3" key="1">
    <citation type="journal article" date="2017" name="Int. J. Syst. Evol. Microbiol.">
        <title>Mycobacterium talmoniae sp. nov., a slowly growing mycobacterium isolated from human respiratory samples.</title>
        <authorList>
            <person name="Davidson R.M."/>
            <person name="DeGroote M.A."/>
            <person name="Marola J.L."/>
            <person name="Buss S."/>
            <person name="Jones V."/>
            <person name="McNeil M.R."/>
            <person name="Freifeld A.G."/>
            <person name="Elaine Epperson L."/>
            <person name="Hasan N.A."/>
            <person name="Jackson M."/>
            <person name="Iwen P.C."/>
            <person name="Salfinger M."/>
            <person name="Strong M."/>
        </authorList>
    </citation>
    <scope>NUCLEOTIDE SEQUENCE [LARGE SCALE GENOMIC DNA]</scope>
    <source>
        <strain evidence="2 3">ATCC BAA-2683</strain>
    </source>
</reference>
<dbReference type="EMBL" id="PPEA01000654">
    <property type="protein sequence ID" value="PQM45299.1"/>
    <property type="molecule type" value="Genomic_DNA"/>
</dbReference>
<accession>A0A2S8BF91</accession>
<evidence type="ECO:0000313" key="2">
    <source>
        <dbReference type="EMBL" id="PQM45299.1"/>
    </source>
</evidence>
<feature type="compositionally biased region" description="Polar residues" evidence="1">
    <location>
        <begin position="85"/>
        <end position="100"/>
    </location>
</feature>
<dbReference type="Gene3D" id="1.10.287.1060">
    <property type="entry name" value="ESAT-6-like"/>
    <property type="match status" value="1"/>
</dbReference>
<proteinExistence type="predicted"/>
<gene>
    <name evidence="2" type="ORF">C1Y40_04524</name>
</gene>
<organism evidence="2 3">
    <name type="scientific">Mycobacterium talmoniae</name>
    <dbReference type="NCBI Taxonomy" id="1858794"/>
    <lineage>
        <taxon>Bacteria</taxon>
        <taxon>Bacillati</taxon>
        <taxon>Actinomycetota</taxon>
        <taxon>Actinomycetes</taxon>
        <taxon>Mycobacteriales</taxon>
        <taxon>Mycobacteriaceae</taxon>
        <taxon>Mycobacterium</taxon>
    </lineage>
</organism>
<feature type="region of interest" description="Disordered" evidence="1">
    <location>
        <begin position="80"/>
        <end position="100"/>
    </location>
</feature>
<dbReference type="SUPFAM" id="SSF140453">
    <property type="entry name" value="EsxAB dimer-like"/>
    <property type="match status" value="1"/>
</dbReference>
<evidence type="ECO:0000313" key="3">
    <source>
        <dbReference type="Proteomes" id="UP000238296"/>
    </source>
</evidence>
<protein>
    <recommendedName>
        <fullName evidence="4">ESAT-6-like protein</fullName>
    </recommendedName>
</protein>
<dbReference type="InterPro" id="IPR010310">
    <property type="entry name" value="T7SS_ESAT-6-like"/>
</dbReference>
<comment type="caution">
    <text evidence="2">The sequence shown here is derived from an EMBL/GenBank/DDBJ whole genome shotgun (WGS) entry which is preliminary data.</text>
</comment>
<name>A0A2S8BF91_9MYCO</name>
<evidence type="ECO:0008006" key="4">
    <source>
        <dbReference type="Google" id="ProtNLM"/>
    </source>
</evidence>
<evidence type="ECO:0000256" key="1">
    <source>
        <dbReference type="SAM" id="MobiDB-lite"/>
    </source>
</evidence>
<dbReference type="InterPro" id="IPR036689">
    <property type="entry name" value="ESAT-6-like_sf"/>
</dbReference>